<accession>A0A7R9RCR1</accession>
<organism evidence="2">
    <name type="scientific">Beauveria bassiana polymycovirus 3</name>
    <dbReference type="NCBI Taxonomy" id="1740648"/>
    <lineage>
        <taxon>Viruses</taxon>
        <taxon>Riboviria</taxon>
        <taxon>Riboviria incertae sedis</taxon>
        <taxon>Polymycoviridae</taxon>
        <taxon>Polymycovirus</taxon>
    </lineage>
</organism>
<evidence type="ECO:0000259" key="1">
    <source>
        <dbReference type="Pfam" id="PF13649"/>
    </source>
</evidence>
<keyword evidence="2" id="KW-0808">Transferase</keyword>
<dbReference type="InterPro" id="IPR029063">
    <property type="entry name" value="SAM-dependent_MTases_sf"/>
</dbReference>
<dbReference type="GO" id="GO:0016740">
    <property type="term" value="F:transferase activity"/>
    <property type="evidence" value="ECO:0007669"/>
    <property type="project" value="UniProtKB-KW"/>
</dbReference>
<gene>
    <name evidence="2" type="primary">methyl transferase ORF</name>
</gene>
<proteinExistence type="predicted"/>
<dbReference type="Pfam" id="PF13649">
    <property type="entry name" value="Methyltransf_25"/>
    <property type="match status" value="1"/>
</dbReference>
<name>A0A7R9RCR1_9VIRU</name>
<evidence type="ECO:0000313" key="2">
    <source>
        <dbReference type="EMBL" id="CAD7829825.1"/>
    </source>
</evidence>
<dbReference type="EMBL" id="LR991940">
    <property type="protein sequence ID" value="CAD7829825.1"/>
    <property type="molecule type" value="Genomic_RNA"/>
</dbReference>
<dbReference type="Gene3D" id="3.40.50.150">
    <property type="entry name" value="Vaccinia Virus protein VP39"/>
    <property type="match status" value="1"/>
</dbReference>
<sequence>MFRKERNVNNPPRTWYAAARRGSETAVPVRALSQSSFVTTVAKSSRSGGTSVTGSRGGLTHRVTLPLTLFEYGFARGAPAPLTVRERFTSQAEVDFLNSEAGCQLRSLEREYGRVMRQYITRSIPLAGARVLVLGCGAPASLIPVLERGVAEAVFVDVSRPALDKLSSAVEARGARATLVADYVQQDAWEYLGENEGAAFDFVLATKCVGLILAHAPGRTVPALLDLVVDVLKPGGSFVTDHHEAFSSPRCVGRPVAEGLSDVDYTLATVAGRYAADIGYSWNIGHPDAAIVTRFCPRRTGPSRIQEWHLFHFRVPHADGPRPGAPLSARRPPAPTPFPLPPLQPFDSVRDAMVPVNHKGTKRVVSDADLHSFDVGRVRPKVDGVPGVLVIKGRAAAFMSSTRSTAVALSCDVSPALVLTAELVATRELDAVLVCTGLLVVGSTRCDPNDDVAFRSVSRVIDKLGASGIIASSPDLMKSLVGDAVALVAPTGRAVTIPVDGVTPIVDGRYGTFLKVSAAHTVDAKPSEVRRLLDFGYDAIDLPPPDIGDPPLDSDAVFEYSLVGPGQRWVPVRRRDDKTWSDTPGAVVHTVCAALASFDRGVTGTVHDLVSRMCR</sequence>
<feature type="domain" description="Methyltransferase" evidence="1">
    <location>
        <begin position="131"/>
        <end position="236"/>
    </location>
</feature>
<protein>
    <submittedName>
        <fullName evidence="2">Methyl transferase</fullName>
    </submittedName>
</protein>
<dbReference type="InterPro" id="IPR041698">
    <property type="entry name" value="Methyltransf_25"/>
</dbReference>
<dbReference type="CDD" id="cd02440">
    <property type="entry name" value="AdoMet_MTases"/>
    <property type="match status" value="1"/>
</dbReference>
<reference evidence="2" key="1">
    <citation type="submission" date="2020-12" db="EMBL/GenBank/DDBJ databases">
        <authorList>
            <person name="Kotta-Loizou I."/>
        </authorList>
    </citation>
    <scope>NUCLEOTIDE SEQUENCE</scope>
</reference>
<dbReference type="SUPFAM" id="SSF53335">
    <property type="entry name" value="S-adenosyl-L-methionine-dependent methyltransferases"/>
    <property type="match status" value="1"/>
</dbReference>